<evidence type="ECO:0000256" key="1">
    <source>
        <dbReference type="ARBA" id="ARBA00022741"/>
    </source>
</evidence>
<dbReference type="EMBL" id="DTHB01000043">
    <property type="protein sequence ID" value="HGB14801.1"/>
    <property type="molecule type" value="Genomic_DNA"/>
</dbReference>
<dbReference type="SUPFAM" id="SSF52540">
    <property type="entry name" value="P-loop containing nucleoside triphosphate hydrolases"/>
    <property type="match status" value="1"/>
</dbReference>
<dbReference type="GO" id="GO:0006355">
    <property type="term" value="P:regulation of DNA-templated transcription"/>
    <property type="evidence" value="ECO:0007669"/>
    <property type="project" value="InterPro"/>
</dbReference>
<dbReference type="GO" id="GO:0043565">
    <property type="term" value="F:sequence-specific DNA binding"/>
    <property type="evidence" value="ECO:0007669"/>
    <property type="project" value="InterPro"/>
</dbReference>
<dbReference type="InterPro" id="IPR027417">
    <property type="entry name" value="P-loop_NTPase"/>
</dbReference>
<dbReference type="Gene3D" id="1.10.10.60">
    <property type="entry name" value="Homeodomain-like"/>
    <property type="match status" value="1"/>
</dbReference>
<dbReference type="InterPro" id="IPR002078">
    <property type="entry name" value="Sigma_54_int"/>
</dbReference>
<organism evidence="6">
    <name type="scientific">Desulfobacca acetoxidans</name>
    <dbReference type="NCBI Taxonomy" id="60893"/>
    <lineage>
        <taxon>Bacteria</taxon>
        <taxon>Pseudomonadati</taxon>
        <taxon>Thermodesulfobacteriota</taxon>
        <taxon>Desulfobaccia</taxon>
        <taxon>Desulfobaccales</taxon>
        <taxon>Desulfobaccaceae</taxon>
        <taxon>Desulfobacca</taxon>
    </lineage>
</organism>
<reference evidence="6" key="1">
    <citation type="journal article" date="2020" name="mSystems">
        <title>Genome- and Community-Level Interaction Insights into Carbon Utilization and Element Cycling Functions of Hydrothermarchaeota in Hydrothermal Sediment.</title>
        <authorList>
            <person name="Zhou Z."/>
            <person name="Liu Y."/>
            <person name="Xu W."/>
            <person name="Pan J."/>
            <person name="Luo Z.H."/>
            <person name="Li M."/>
        </authorList>
    </citation>
    <scope>NUCLEOTIDE SEQUENCE [LARGE SCALE GENOMIC DNA]</scope>
    <source>
        <strain evidence="6">SpSt-776</strain>
    </source>
</reference>
<sequence length="315" mass="35596">MSFQFPGVIGESACMQEVLNLLELVAPSDATVLLLGETGTGKELAAQAIHFNSPRRHGPFVVVNCAALPEPLLESELFGHERGAFTGAASKKEGRFLLAHRGTLFLDEVGELSPATQAKILRVLQNKEFEPLGSTRTLKVDVRIIAATNRDLEAMVREGNFREDLFYRLHVFPVTLPPLRERLEDLPQIADFFLKHYQKKYQRTVRALAPEVLQAFRRYPWPGNIRELENVMERGVIMCQTETLTLRELPPALQTYALGSLGEEGEEEPSLPELERQLIIRTLEKLARNRRQAAEVLGISLEELDLKIRSYGLDW</sequence>
<keyword evidence="3" id="KW-0805">Transcription regulation</keyword>
<dbReference type="Pfam" id="PF00158">
    <property type="entry name" value="Sigma54_activat"/>
    <property type="match status" value="1"/>
</dbReference>
<evidence type="ECO:0000256" key="4">
    <source>
        <dbReference type="ARBA" id="ARBA00023163"/>
    </source>
</evidence>
<evidence type="ECO:0000259" key="5">
    <source>
        <dbReference type="PROSITE" id="PS50045"/>
    </source>
</evidence>
<dbReference type="InterPro" id="IPR002197">
    <property type="entry name" value="HTH_Fis"/>
</dbReference>
<name>A0A7C3SJ03_9BACT</name>
<dbReference type="AlphaFoldDB" id="A0A7C3SJ03"/>
<dbReference type="FunFam" id="3.40.50.300:FF:000006">
    <property type="entry name" value="DNA-binding transcriptional regulator NtrC"/>
    <property type="match status" value="1"/>
</dbReference>
<dbReference type="SUPFAM" id="SSF46689">
    <property type="entry name" value="Homeodomain-like"/>
    <property type="match status" value="1"/>
</dbReference>
<dbReference type="InterPro" id="IPR025944">
    <property type="entry name" value="Sigma_54_int_dom_CS"/>
</dbReference>
<dbReference type="Gene3D" id="1.10.8.60">
    <property type="match status" value="1"/>
</dbReference>
<dbReference type="PANTHER" id="PTHR32071">
    <property type="entry name" value="TRANSCRIPTIONAL REGULATORY PROTEIN"/>
    <property type="match status" value="1"/>
</dbReference>
<keyword evidence="2" id="KW-0067">ATP-binding</keyword>
<feature type="domain" description="Sigma-54 factor interaction" evidence="5">
    <location>
        <begin position="8"/>
        <end position="237"/>
    </location>
</feature>
<dbReference type="InterPro" id="IPR003593">
    <property type="entry name" value="AAA+_ATPase"/>
</dbReference>
<dbReference type="GO" id="GO:0005524">
    <property type="term" value="F:ATP binding"/>
    <property type="evidence" value="ECO:0007669"/>
    <property type="project" value="UniProtKB-KW"/>
</dbReference>
<dbReference type="SMART" id="SM00382">
    <property type="entry name" value="AAA"/>
    <property type="match status" value="1"/>
</dbReference>
<accession>A0A7C3SJ03</accession>
<gene>
    <name evidence="6" type="ORF">ENV62_06155</name>
</gene>
<proteinExistence type="predicted"/>
<protein>
    <submittedName>
        <fullName evidence="6">AAA family ATPase</fullName>
    </submittedName>
</protein>
<evidence type="ECO:0000313" key="6">
    <source>
        <dbReference type="EMBL" id="HGB14801.1"/>
    </source>
</evidence>
<keyword evidence="1" id="KW-0547">Nucleotide-binding</keyword>
<dbReference type="PROSITE" id="PS50045">
    <property type="entry name" value="SIGMA54_INTERACT_4"/>
    <property type="match status" value="1"/>
</dbReference>
<dbReference type="Pfam" id="PF25601">
    <property type="entry name" value="AAA_lid_14"/>
    <property type="match status" value="1"/>
</dbReference>
<dbReference type="InterPro" id="IPR009057">
    <property type="entry name" value="Homeodomain-like_sf"/>
</dbReference>
<keyword evidence="4" id="KW-0804">Transcription</keyword>
<dbReference type="Pfam" id="PF02954">
    <property type="entry name" value="HTH_8"/>
    <property type="match status" value="1"/>
</dbReference>
<evidence type="ECO:0000256" key="2">
    <source>
        <dbReference type="ARBA" id="ARBA00022840"/>
    </source>
</evidence>
<dbReference type="PRINTS" id="PR01590">
    <property type="entry name" value="HTHFIS"/>
</dbReference>
<dbReference type="Gene3D" id="3.40.50.300">
    <property type="entry name" value="P-loop containing nucleotide triphosphate hydrolases"/>
    <property type="match status" value="1"/>
</dbReference>
<evidence type="ECO:0000256" key="3">
    <source>
        <dbReference type="ARBA" id="ARBA00023015"/>
    </source>
</evidence>
<dbReference type="CDD" id="cd00009">
    <property type="entry name" value="AAA"/>
    <property type="match status" value="1"/>
</dbReference>
<comment type="caution">
    <text evidence="6">The sequence shown here is derived from an EMBL/GenBank/DDBJ whole genome shotgun (WGS) entry which is preliminary data.</text>
</comment>
<dbReference type="PROSITE" id="PS00688">
    <property type="entry name" value="SIGMA54_INTERACT_3"/>
    <property type="match status" value="1"/>
</dbReference>
<dbReference type="InterPro" id="IPR058031">
    <property type="entry name" value="AAA_lid_NorR"/>
</dbReference>